<dbReference type="eggNOG" id="COG2905">
    <property type="taxonomic scope" value="Bacteria"/>
</dbReference>
<sequence length="378" mass="42101">MIEIKNVSKKLGNRTILDNISLTIESGSLVVLIGSSGCGKTTTLKLINKLITPTSGEIFIDDKPLSKENTINLRRKIGYVIQNTGLFPHLTIKENIELIPRLKKEKSIKDIEKTTIDLLNMVGLNPETYLNKYPSELSGGQQQRVGVARAFATDAEIILMDEPFSALDPITRTSLQEELFSLQEELKKTIIFVTHDMDEALKIADKICIMKDGKVAQYDTPENILRNPANDFVRDFIGSDRVWNNPEFIKAKDIMIKDPVAVKGKRTILQGIEIMRSSKVDSLLVVDKDNLLKGIVTVKDIKSTHEKSTPLEKIMSIEPLSVNEDDNLVDILAVMNEHSVGYIPVTNSANKLVGLITRSSLLSVLSEQFLEMEVSVLG</sequence>
<evidence type="ECO:0000256" key="1">
    <source>
        <dbReference type="ARBA" id="ARBA00005417"/>
    </source>
</evidence>
<dbReference type="Proteomes" id="UP000030635">
    <property type="component" value="Chromosome"/>
</dbReference>
<evidence type="ECO:0000256" key="8">
    <source>
        <dbReference type="RuleBase" id="RU369116"/>
    </source>
</evidence>
<dbReference type="STRING" id="1561.NPD11_1832"/>
<keyword evidence="5 8" id="KW-0067">ATP-binding</keyword>
<dbReference type="RefSeq" id="WP_039312439.1">
    <property type="nucleotide sequence ID" value="NZ_CP006905.1"/>
</dbReference>
<dbReference type="PROSITE" id="PS50893">
    <property type="entry name" value="ABC_TRANSPORTER_2"/>
    <property type="match status" value="1"/>
</dbReference>
<keyword evidence="8" id="KW-1003">Cell membrane</keyword>
<feature type="domain" description="CBS" evidence="10">
    <location>
        <begin position="315"/>
        <end position="372"/>
    </location>
</feature>
<keyword evidence="8" id="KW-0997">Cell inner membrane</keyword>
<comment type="subcellular location">
    <subcellularLocation>
        <location evidence="8">Cell inner membrane</location>
        <topology evidence="8">Peripheral membrane protein</topology>
    </subcellularLocation>
</comment>
<feature type="domain" description="ABC transporter" evidence="9">
    <location>
        <begin position="2"/>
        <end position="237"/>
    </location>
</feature>
<evidence type="ECO:0000256" key="4">
    <source>
        <dbReference type="ARBA" id="ARBA00022741"/>
    </source>
</evidence>
<dbReference type="SUPFAM" id="SSF52540">
    <property type="entry name" value="P-loop containing nucleoside triphosphate hydrolases"/>
    <property type="match status" value="1"/>
</dbReference>
<dbReference type="GO" id="GO:0016887">
    <property type="term" value="F:ATP hydrolysis activity"/>
    <property type="evidence" value="ECO:0007669"/>
    <property type="project" value="UniProtKB-UniRule"/>
</dbReference>
<dbReference type="Gene3D" id="3.10.580.10">
    <property type="entry name" value="CBS-domain"/>
    <property type="match status" value="1"/>
</dbReference>
<dbReference type="PROSITE" id="PS51371">
    <property type="entry name" value="CBS"/>
    <property type="match status" value="2"/>
</dbReference>
<dbReference type="InterPro" id="IPR003593">
    <property type="entry name" value="AAA+_ATPase"/>
</dbReference>
<dbReference type="InterPro" id="IPR046342">
    <property type="entry name" value="CBS_dom_sf"/>
</dbReference>
<evidence type="ECO:0000256" key="3">
    <source>
        <dbReference type="ARBA" id="ARBA00022737"/>
    </source>
</evidence>
<reference evidence="11 12" key="1">
    <citation type="journal article" date="2015" name="Infect. Genet. Evol.">
        <title>Genomic sequences of six botulinum neurotoxin-producing strains representing three clostridial species illustrate the mobility and diversity of botulinum neurotoxin genes.</title>
        <authorList>
            <person name="Smith T.J."/>
            <person name="Hill K.K."/>
            <person name="Xie G."/>
            <person name="Foley B.T."/>
            <person name="Williamson C.H."/>
            <person name="Foster J.T."/>
            <person name="Johnson S.L."/>
            <person name="Chertkov O."/>
            <person name="Teshima H."/>
            <person name="Gibbons H.S."/>
            <person name="Johnsky L.A."/>
            <person name="Karavis M.A."/>
            <person name="Smith L.A."/>
        </authorList>
    </citation>
    <scope>NUCLEOTIDE SEQUENCE [LARGE SCALE GENOMIC DNA]</scope>
    <source>
        <strain evidence="11">Sullivan</strain>
    </source>
</reference>
<name>A0A0A7FRR4_9CLOT</name>
<dbReference type="FunFam" id="3.40.50.300:FF:000425">
    <property type="entry name" value="Probable ABC transporter, ATP-binding subunit"/>
    <property type="match status" value="1"/>
</dbReference>
<dbReference type="KEGG" id="cbv:U729_1169"/>
<keyword evidence="2 8" id="KW-0813">Transport</keyword>
<dbReference type="OrthoDB" id="9802264at2"/>
<evidence type="ECO:0000256" key="6">
    <source>
        <dbReference type="ARBA" id="ARBA00023122"/>
    </source>
</evidence>
<dbReference type="CDD" id="cd04583">
    <property type="entry name" value="CBS_pair_ABC_OpuCA_assoc"/>
    <property type="match status" value="1"/>
</dbReference>
<dbReference type="GO" id="GO:0015418">
    <property type="term" value="F:ABC-type quaternary ammonium compound transporting activity"/>
    <property type="evidence" value="ECO:0007669"/>
    <property type="project" value="UniProtKB-EC"/>
</dbReference>
<keyword evidence="3" id="KW-0677">Repeat</keyword>
<comment type="subunit">
    <text evidence="8">The complex is probably composed of two ATP-binding proteins, two transmembrane proteins and a solute-binding protein.</text>
</comment>
<dbReference type="EC" id="7.6.2.9" evidence="8"/>
<dbReference type="GO" id="GO:0005524">
    <property type="term" value="F:ATP binding"/>
    <property type="evidence" value="ECO:0007669"/>
    <property type="project" value="UniProtKB-UniRule"/>
</dbReference>
<dbReference type="SUPFAM" id="SSF54631">
    <property type="entry name" value="CBS-domain pair"/>
    <property type="match status" value="1"/>
</dbReference>
<evidence type="ECO:0000256" key="5">
    <source>
        <dbReference type="ARBA" id="ARBA00022840"/>
    </source>
</evidence>
<dbReference type="SMART" id="SM00116">
    <property type="entry name" value="CBS"/>
    <property type="match status" value="2"/>
</dbReference>
<dbReference type="PANTHER" id="PTHR43117:SF4">
    <property type="entry name" value="OSMOPROTECTANT IMPORT ATP-BINDING PROTEIN OSMV"/>
    <property type="match status" value="1"/>
</dbReference>
<keyword evidence="6 7" id="KW-0129">CBS domain</keyword>
<keyword evidence="8" id="KW-0472">Membrane</keyword>
<proteinExistence type="inferred from homology"/>
<comment type="similarity">
    <text evidence="1 8">Belongs to the ABC transporter superfamily.</text>
</comment>
<dbReference type="NCBIfam" id="TIGR01186">
    <property type="entry name" value="proV"/>
    <property type="match status" value="1"/>
</dbReference>
<organism evidence="11 12">
    <name type="scientific">Clostridium baratii str. Sullivan</name>
    <dbReference type="NCBI Taxonomy" id="1415775"/>
    <lineage>
        <taxon>Bacteria</taxon>
        <taxon>Bacillati</taxon>
        <taxon>Bacillota</taxon>
        <taxon>Clostridia</taxon>
        <taxon>Eubacteriales</taxon>
        <taxon>Clostridiaceae</taxon>
        <taxon>Clostridium</taxon>
    </lineage>
</organism>
<dbReference type="EMBL" id="CP006905">
    <property type="protein sequence ID" value="AIY82289.1"/>
    <property type="molecule type" value="Genomic_DNA"/>
</dbReference>
<dbReference type="HOGENOM" id="CLU_000604_2_2_9"/>
<dbReference type="GO" id="GO:0031460">
    <property type="term" value="P:glycine betaine transport"/>
    <property type="evidence" value="ECO:0007669"/>
    <property type="project" value="InterPro"/>
</dbReference>
<dbReference type="InterPro" id="IPR017871">
    <property type="entry name" value="ABC_transporter-like_CS"/>
</dbReference>
<dbReference type="Gene3D" id="3.40.50.300">
    <property type="entry name" value="P-loop containing nucleotide triphosphate hydrolases"/>
    <property type="match status" value="1"/>
</dbReference>
<evidence type="ECO:0000259" key="9">
    <source>
        <dbReference type="PROSITE" id="PS50893"/>
    </source>
</evidence>
<dbReference type="PANTHER" id="PTHR43117">
    <property type="entry name" value="OSMOPROTECTANT IMPORT ATP-BINDING PROTEIN OSMV"/>
    <property type="match status" value="1"/>
</dbReference>
<dbReference type="InterPro" id="IPR000644">
    <property type="entry name" value="CBS_dom"/>
</dbReference>
<accession>A0A0A7FRR4</accession>
<evidence type="ECO:0000256" key="2">
    <source>
        <dbReference type="ARBA" id="ARBA00022448"/>
    </source>
</evidence>
<comment type="catalytic activity">
    <reaction evidence="8">
        <text>a quaternary ammonium(out) + ATP + H2O = a quaternary ammonium(in) + ADP + phosphate + H(+)</text>
        <dbReference type="Rhea" id="RHEA:11036"/>
        <dbReference type="ChEBI" id="CHEBI:15377"/>
        <dbReference type="ChEBI" id="CHEBI:15378"/>
        <dbReference type="ChEBI" id="CHEBI:30616"/>
        <dbReference type="ChEBI" id="CHEBI:35267"/>
        <dbReference type="ChEBI" id="CHEBI:43474"/>
        <dbReference type="ChEBI" id="CHEBI:456216"/>
    </reaction>
</comment>
<evidence type="ECO:0000313" key="11">
    <source>
        <dbReference type="EMBL" id="AIY82289.1"/>
    </source>
</evidence>
<dbReference type="InterPro" id="IPR027417">
    <property type="entry name" value="P-loop_NTPase"/>
</dbReference>
<keyword evidence="4 8" id="KW-0547">Nucleotide-binding</keyword>
<dbReference type="AlphaFoldDB" id="A0A0A7FRR4"/>
<dbReference type="Pfam" id="PF00571">
    <property type="entry name" value="CBS"/>
    <property type="match status" value="2"/>
</dbReference>
<dbReference type="GO" id="GO:0005886">
    <property type="term" value="C:plasma membrane"/>
    <property type="evidence" value="ECO:0007669"/>
    <property type="project" value="UniProtKB-SubCell"/>
</dbReference>
<gene>
    <name evidence="11" type="primary">proV</name>
    <name evidence="11" type="ORF">U729_1169</name>
</gene>
<dbReference type="eggNOG" id="COG1125">
    <property type="taxonomic scope" value="Bacteria"/>
</dbReference>
<dbReference type="SMART" id="SM00382">
    <property type="entry name" value="AAA"/>
    <property type="match status" value="1"/>
</dbReference>
<dbReference type="GO" id="GO:0006865">
    <property type="term" value="P:amino acid transport"/>
    <property type="evidence" value="ECO:0007669"/>
    <property type="project" value="UniProtKB-UniRule"/>
</dbReference>
<protein>
    <recommendedName>
        <fullName evidence="8">Quaternary amine transport ATP-binding protein</fullName>
        <ecNumber evidence="8">7.6.2.9</ecNumber>
    </recommendedName>
</protein>
<evidence type="ECO:0000256" key="7">
    <source>
        <dbReference type="PROSITE-ProRule" id="PRU00703"/>
    </source>
</evidence>
<dbReference type="Pfam" id="PF00005">
    <property type="entry name" value="ABC_tran"/>
    <property type="match status" value="1"/>
</dbReference>
<dbReference type="PROSITE" id="PS00211">
    <property type="entry name" value="ABC_TRANSPORTER_1"/>
    <property type="match status" value="1"/>
</dbReference>
<feature type="domain" description="CBS" evidence="10">
    <location>
        <begin position="255"/>
        <end position="311"/>
    </location>
</feature>
<keyword evidence="12" id="KW-1185">Reference proteome</keyword>
<dbReference type="InterPro" id="IPR003439">
    <property type="entry name" value="ABC_transporter-like_ATP-bd"/>
</dbReference>
<evidence type="ECO:0000259" key="10">
    <source>
        <dbReference type="PROSITE" id="PS51371"/>
    </source>
</evidence>
<evidence type="ECO:0000313" key="12">
    <source>
        <dbReference type="Proteomes" id="UP000030635"/>
    </source>
</evidence>
<dbReference type="InterPro" id="IPR005892">
    <property type="entry name" value="Gly-betaine_transp_ATP-bd"/>
</dbReference>